<dbReference type="RefSeq" id="WP_008031495.1">
    <property type="nucleotide sequence ID" value="NZ_ACYY01000017.1"/>
</dbReference>
<evidence type="ECO:0000313" key="1">
    <source>
        <dbReference type="EMBL" id="EEW24548.1"/>
    </source>
</evidence>
<organism evidence="1 2">
    <name type="scientific">Rhodobacter ferrooxidans</name>
    <dbReference type="NCBI Taxonomy" id="371731"/>
    <lineage>
        <taxon>Bacteria</taxon>
        <taxon>Pseudomonadati</taxon>
        <taxon>Pseudomonadota</taxon>
        <taxon>Alphaproteobacteria</taxon>
        <taxon>Rhodobacterales</taxon>
        <taxon>Rhodobacter group</taxon>
        <taxon>Rhodobacter</taxon>
    </lineage>
</organism>
<proteinExistence type="predicted"/>
<dbReference type="InterPro" id="IPR007375">
    <property type="entry name" value="SoxG"/>
</dbReference>
<dbReference type="InterPro" id="IPR027266">
    <property type="entry name" value="TrmE/GcvT-like"/>
</dbReference>
<keyword evidence="2" id="KW-1185">Reference proteome</keyword>
<sequence>MPSLIAKAPLTATPLQIGGAKLSAIDPGPITSVAPFRGKEAAVAVALERLGLSFPAPGQYVESNGLRLVWTGRDQAFLIGAAPEGLEGLAALTDQSDGWAALLLEGPAAEAVLARLYPLDLRASVFPPGHASRSALNHMLSILLRTGADSFQIMVFRSMAQTAWHELHAAMTGLAARP</sequence>
<dbReference type="Gene3D" id="3.30.1360.120">
    <property type="entry name" value="Probable tRNA modification gtpase trme, domain 1"/>
    <property type="match status" value="1"/>
</dbReference>
<dbReference type="eggNOG" id="COG4583">
    <property type="taxonomic scope" value="Bacteria"/>
</dbReference>
<dbReference type="Pfam" id="PF04268">
    <property type="entry name" value="SoxG"/>
    <property type="match status" value="1"/>
</dbReference>
<dbReference type="Proteomes" id="UP000010121">
    <property type="component" value="Unassembled WGS sequence"/>
</dbReference>
<gene>
    <name evidence="1" type="ORF">Rsw2DRAFT_2494</name>
</gene>
<reference evidence="1 2" key="1">
    <citation type="submission" date="2009-08" db="EMBL/GenBank/DDBJ databases">
        <title>The draft genome of Rhodobacter sp. SW2.</title>
        <authorList>
            <consortium name="US DOE Joint Genome Institute (JGI-PGF)"/>
            <person name="Lucas S."/>
            <person name="Copeland A."/>
            <person name="Lapidus A."/>
            <person name="Glavina del Rio T."/>
            <person name="Tice H."/>
            <person name="Bruce D."/>
            <person name="Goodwin L."/>
            <person name="Pitluck S."/>
            <person name="Larimer F."/>
            <person name="Land M.L."/>
            <person name="Hauser L."/>
            <person name="Emerson D."/>
        </authorList>
    </citation>
    <scope>NUCLEOTIDE SEQUENCE [LARGE SCALE GENOMIC DNA]</scope>
    <source>
        <strain evidence="1 2">SW2</strain>
    </source>
</reference>
<accession>C8S366</accession>
<dbReference type="STRING" id="371731.Rsw2DRAFT_2494"/>
<comment type="caution">
    <text evidence="1">The sequence shown here is derived from an EMBL/GenBank/DDBJ whole genome shotgun (WGS) entry which is preliminary data.</text>
</comment>
<dbReference type="AlphaFoldDB" id="C8S366"/>
<protein>
    <submittedName>
        <fullName evidence="1">Sarcosine oxidase gamma subunit</fullName>
    </submittedName>
</protein>
<dbReference type="SUPFAM" id="SSF103025">
    <property type="entry name" value="Folate-binding domain"/>
    <property type="match status" value="1"/>
</dbReference>
<dbReference type="OrthoDB" id="7350722at2"/>
<dbReference type="EMBL" id="ACYY01000017">
    <property type="protein sequence ID" value="EEW24548.1"/>
    <property type="molecule type" value="Genomic_DNA"/>
</dbReference>
<evidence type="ECO:0000313" key="2">
    <source>
        <dbReference type="Proteomes" id="UP000010121"/>
    </source>
</evidence>
<name>C8S366_9RHOB</name>